<protein>
    <submittedName>
        <fullName evidence="1">Uncharacterized protein</fullName>
    </submittedName>
</protein>
<name>A0A223EB99_9BACI</name>
<dbReference type="OrthoDB" id="2060095at2"/>
<proteinExistence type="predicted"/>
<dbReference type="RefSeq" id="WP_063236508.1">
    <property type="nucleotide sequence ID" value="NZ_BCVO01000060.1"/>
</dbReference>
<reference evidence="1 2" key="1">
    <citation type="submission" date="2016-10" db="EMBL/GenBank/DDBJ databases">
        <title>The whole genome sequencing and assembly of Bacillus simplex DSM 1321 strain.</title>
        <authorList>
            <person name="Park M.-K."/>
            <person name="Lee Y.-J."/>
            <person name="Yi H."/>
            <person name="Bahn Y.-S."/>
            <person name="Kim J.F."/>
            <person name="Lee D.-W."/>
        </authorList>
    </citation>
    <scope>NUCLEOTIDE SEQUENCE [LARGE SCALE GENOMIC DNA]</scope>
    <source>
        <strain evidence="1 2">DSM 1321</strain>
    </source>
</reference>
<dbReference type="GeneID" id="56471136"/>
<evidence type="ECO:0000313" key="1">
    <source>
        <dbReference type="EMBL" id="ASS92522.1"/>
    </source>
</evidence>
<dbReference type="Proteomes" id="UP000214618">
    <property type="component" value="Chromosome"/>
</dbReference>
<gene>
    <name evidence="1" type="ORF">BS1321_00145</name>
</gene>
<accession>A0A223EB99</accession>
<dbReference type="EMBL" id="CP017704">
    <property type="protein sequence ID" value="ASS92522.1"/>
    <property type="molecule type" value="Genomic_DNA"/>
</dbReference>
<organism evidence="1 2">
    <name type="scientific">Peribacillus simplex NBRC 15720 = DSM 1321</name>
    <dbReference type="NCBI Taxonomy" id="1349754"/>
    <lineage>
        <taxon>Bacteria</taxon>
        <taxon>Bacillati</taxon>
        <taxon>Bacillota</taxon>
        <taxon>Bacilli</taxon>
        <taxon>Bacillales</taxon>
        <taxon>Bacillaceae</taxon>
        <taxon>Peribacillus</taxon>
    </lineage>
</organism>
<sequence>MTTSDVQYLRSGLRVRCEKDVNPSVKRACLSFAVWLRTYMEFPIRVVVYLKTDYQLKTRDTKELASATFFAPYDKTVEPYIRIATGDYEELVSERGKNDALWAILRSMAHEIIHYQQWLEDKEMDEKEAEKGSEELLDNYYEFL</sequence>
<evidence type="ECO:0000313" key="2">
    <source>
        <dbReference type="Proteomes" id="UP000214618"/>
    </source>
</evidence>
<dbReference type="AlphaFoldDB" id="A0A223EB99"/>